<protein>
    <submittedName>
        <fullName evidence="1">Uncharacterized protein</fullName>
    </submittedName>
</protein>
<dbReference type="EMBL" id="LXQA010073196">
    <property type="protein sequence ID" value="MCI09580.1"/>
    <property type="molecule type" value="Genomic_DNA"/>
</dbReference>
<dbReference type="Proteomes" id="UP000265520">
    <property type="component" value="Unassembled WGS sequence"/>
</dbReference>
<evidence type="ECO:0000313" key="1">
    <source>
        <dbReference type="EMBL" id="MCI09580.1"/>
    </source>
</evidence>
<keyword evidence="2" id="KW-1185">Reference proteome</keyword>
<name>A0A392PDP0_9FABA</name>
<comment type="caution">
    <text evidence="1">The sequence shown here is derived from an EMBL/GenBank/DDBJ whole genome shotgun (WGS) entry which is preliminary data.</text>
</comment>
<feature type="non-terminal residue" evidence="1">
    <location>
        <position position="1"/>
    </location>
</feature>
<sequence length="104" mass="11169">FGTRFSMTVFRYGGFGDGGAAGVKKKTVASVDLVASAMVTVMTVVEKKSLPTISKAVAMPVHRLKWECDLGVDEEMVVAGIVLLQNGYGTMSVGGCAMEFWEWK</sequence>
<evidence type="ECO:0000313" key="2">
    <source>
        <dbReference type="Proteomes" id="UP000265520"/>
    </source>
</evidence>
<dbReference type="AlphaFoldDB" id="A0A392PDP0"/>
<reference evidence="1 2" key="1">
    <citation type="journal article" date="2018" name="Front. Plant Sci.">
        <title>Red Clover (Trifolium pratense) and Zigzag Clover (T. medium) - A Picture of Genomic Similarities and Differences.</title>
        <authorList>
            <person name="Dluhosova J."/>
            <person name="Istvanek J."/>
            <person name="Nedelnik J."/>
            <person name="Repkova J."/>
        </authorList>
    </citation>
    <scope>NUCLEOTIDE SEQUENCE [LARGE SCALE GENOMIC DNA]</scope>
    <source>
        <strain evidence="2">cv. 10/8</strain>
        <tissue evidence="1">Leaf</tissue>
    </source>
</reference>
<organism evidence="1 2">
    <name type="scientific">Trifolium medium</name>
    <dbReference type="NCBI Taxonomy" id="97028"/>
    <lineage>
        <taxon>Eukaryota</taxon>
        <taxon>Viridiplantae</taxon>
        <taxon>Streptophyta</taxon>
        <taxon>Embryophyta</taxon>
        <taxon>Tracheophyta</taxon>
        <taxon>Spermatophyta</taxon>
        <taxon>Magnoliopsida</taxon>
        <taxon>eudicotyledons</taxon>
        <taxon>Gunneridae</taxon>
        <taxon>Pentapetalae</taxon>
        <taxon>rosids</taxon>
        <taxon>fabids</taxon>
        <taxon>Fabales</taxon>
        <taxon>Fabaceae</taxon>
        <taxon>Papilionoideae</taxon>
        <taxon>50 kb inversion clade</taxon>
        <taxon>NPAAA clade</taxon>
        <taxon>Hologalegina</taxon>
        <taxon>IRL clade</taxon>
        <taxon>Trifolieae</taxon>
        <taxon>Trifolium</taxon>
    </lineage>
</organism>
<accession>A0A392PDP0</accession>
<proteinExistence type="predicted"/>